<dbReference type="HOGENOM" id="CLU_074923_0_0_1"/>
<dbReference type="AlphaFoldDB" id="W1PSN7"/>
<protein>
    <submittedName>
        <fullName evidence="1">Uncharacterized protein</fullName>
    </submittedName>
</protein>
<organism evidence="1 2">
    <name type="scientific">Amborella trichopoda</name>
    <dbReference type="NCBI Taxonomy" id="13333"/>
    <lineage>
        <taxon>Eukaryota</taxon>
        <taxon>Viridiplantae</taxon>
        <taxon>Streptophyta</taxon>
        <taxon>Embryophyta</taxon>
        <taxon>Tracheophyta</taxon>
        <taxon>Spermatophyta</taxon>
        <taxon>Magnoliopsida</taxon>
        <taxon>Amborellales</taxon>
        <taxon>Amborellaceae</taxon>
        <taxon>Amborella</taxon>
    </lineage>
</organism>
<reference evidence="2" key="1">
    <citation type="journal article" date="2013" name="Science">
        <title>The Amborella genome and the evolution of flowering plants.</title>
        <authorList>
            <consortium name="Amborella Genome Project"/>
        </authorList>
    </citation>
    <scope>NUCLEOTIDE SEQUENCE [LARGE SCALE GENOMIC DNA]</scope>
</reference>
<dbReference type="Proteomes" id="UP000017836">
    <property type="component" value="Unassembled WGS sequence"/>
</dbReference>
<name>W1PSN7_AMBTC</name>
<sequence>MLPHFGRVLFTSAWFTCGGIVTKQLQMSFSTHYLSADIGAMEYGKEHLKAVHRLQSRFSLKELIQLPNLLERTMKNLTAFGMPKASKLKKIMEELPQEAEEILKLERMITSTLNPSINPLLDFYSDQSSIFGYVEGLMANLKSFHPTLKAHLLKEGEDGALRGILLHDNEAGMIVLRRHIAETKALLSRVHEEMGDLPLTDLESGAFPLLVRHAGFLKVAELKDRLGIRQHIFTEIGVHNE</sequence>
<evidence type="ECO:0000313" key="1">
    <source>
        <dbReference type="EMBL" id="ERN10270.1"/>
    </source>
</evidence>
<dbReference type="EMBL" id="KI392880">
    <property type="protein sequence ID" value="ERN10270.1"/>
    <property type="molecule type" value="Genomic_DNA"/>
</dbReference>
<evidence type="ECO:0000313" key="2">
    <source>
        <dbReference type="Proteomes" id="UP000017836"/>
    </source>
</evidence>
<accession>W1PSN7</accession>
<dbReference type="Gramene" id="ERN10270">
    <property type="protein sequence ID" value="ERN10270"/>
    <property type="gene ID" value="AMTR_s00178p00026980"/>
</dbReference>
<gene>
    <name evidence="1" type="ORF">AMTR_s00178p00026980</name>
</gene>
<keyword evidence="2" id="KW-1185">Reference proteome</keyword>
<proteinExistence type="predicted"/>